<keyword evidence="3" id="KW-1185">Reference proteome</keyword>
<proteinExistence type="predicted"/>
<keyword evidence="1" id="KW-1133">Transmembrane helix</keyword>
<accession>A0A3P5XG17</accession>
<keyword evidence="1" id="KW-0472">Membrane</keyword>
<name>A0A3P5XG17_9BACL</name>
<evidence type="ECO:0000256" key="1">
    <source>
        <dbReference type="SAM" id="Phobius"/>
    </source>
</evidence>
<dbReference type="Proteomes" id="UP000270468">
    <property type="component" value="Unassembled WGS sequence"/>
</dbReference>
<dbReference type="RefSeq" id="WP_282432575.1">
    <property type="nucleotide sequence ID" value="NZ_UXAV01000039.1"/>
</dbReference>
<organism evidence="2 3">
    <name type="scientific">Filibacter tadaridae</name>
    <dbReference type="NCBI Taxonomy" id="2483811"/>
    <lineage>
        <taxon>Bacteria</taxon>
        <taxon>Bacillati</taxon>
        <taxon>Bacillota</taxon>
        <taxon>Bacilli</taxon>
        <taxon>Bacillales</taxon>
        <taxon>Caryophanaceae</taxon>
        <taxon>Filibacter</taxon>
    </lineage>
</organism>
<evidence type="ECO:0000313" key="3">
    <source>
        <dbReference type="Proteomes" id="UP000270468"/>
    </source>
</evidence>
<evidence type="ECO:0000313" key="2">
    <source>
        <dbReference type="EMBL" id="VDC27538.1"/>
    </source>
</evidence>
<reference evidence="2 3" key="1">
    <citation type="submission" date="2018-11" db="EMBL/GenBank/DDBJ databases">
        <authorList>
            <person name="Criscuolo A."/>
        </authorList>
    </citation>
    <scope>NUCLEOTIDE SEQUENCE [LARGE SCALE GENOMIC DNA]</scope>
    <source>
        <strain evidence="2">ATB-66</strain>
    </source>
</reference>
<sequence>MESGMGVVMLIVILLLMALFAVAVYLTSRKMNKLVDKDESFEE</sequence>
<gene>
    <name evidence="2" type="ORF">FILTAD_01634</name>
</gene>
<keyword evidence="1" id="KW-0812">Transmembrane</keyword>
<feature type="transmembrane region" description="Helical" evidence="1">
    <location>
        <begin position="6"/>
        <end position="27"/>
    </location>
</feature>
<dbReference type="AlphaFoldDB" id="A0A3P5XG17"/>
<dbReference type="EMBL" id="UXAV01000039">
    <property type="protein sequence ID" value="VDC27538.1"/>
    <property type="molecule type" value="Genomic_DNA"/>
</dbReference>
<protein>
    <submittedName>
        <fullName evidence="2">Uncharacterized protein</fullName>
    </submittedName>
</protein>